<organism evidence="1 2">
    <name type="scientific">Capnocytophaga canis</name>
    <dbReference type="NCBI Taxonomy" id="1848903"/>
    <lineage>
        <taxon>Bacteria</taxon>
        <taxon>Pseudomonadati</taxon>
        <taxon>Bacteroidota</taxon>
        <taxon>Flavobacteriia</taxon>
        <taxon>Flavobacteriales</taxon>
        <taxon>Flavobacteriaceae</taxon>
        <taxon>Capnocytophaga</taxon>
    </lineage>
</organism>
<dbReference type="Proteomes" id="UP000045051">
    <property type="component" value="Unassembled WGS sequence"/>
</dbReference>
<name>A0A0B7IC37_9FLAO</name>
<dbReference type="EMBL" id="CDOI01000195">
    <property type="protein sequence ID" value="CEN49300.1"/>
    <property type="molecule type" value="Genomic_DNA"/>
</dbReference>
<dbReference type="AlphaFoldDB" id="A0A0B7IC37"/>
<accession>A0A0B7IC37</accession>
<keyword evidence="2" id="KW-1185">Reference proteome</keyword>
<reference evidence="1 2" key="1">
    <citation type="submission" date="2015-01" db="EMBL/GenBank/DDBJ databases">
        <authorList>
            <person name="Xiang T."/>
            <person name="Song Y."/>
            <person name="Huang L."/>
            <person name="Wang B."/>
            <person name="Wu P."/>
        </authorList>
    </citation>
    <scope>NUCLEOTIDE SEQUENCE [LARGE SCALE GENOMIC DNA]</scope>
    <source>
        <strain evidence="1 2">CcD38</strain>
    </source>
</reference>
<protein>
    <submittedName>
        <fullName evidence="1">Uncharacterized protein</fullName>
    </submittedName>
</protein>
<sequence length="197" mass="22851">MNRLIILILALLLWSCNERSVQLPQLSQAQLPTEVTDYSPIYIFFNENSGLADLNRKNMISTTHWVFNIDKRLPLSEVGKTMLTMQKKRATMSFHSNPDAKNYFTIADMHDHKYKFLEFTTTQFEVITEIQNQDKVLEISDLKNIKHLIETLKANPSETISMDGSISFQDFVVFLQKIQEVGLFFKTITILDIDKVK</sequence>
<proteinExistence type="predicted"/>
<dbReference type="RefSeq" id="WP_052458238.1">
    <property type="nucleotide sequence ID" value="NZ_CDOI01000195.1"/>
</dbReference>
<gene>
    <name evidence="1" type="ORF">CCAND38_80055</name>
</gene>
<evidence type="ECO:0000313" key="2">
    <source>
        <dbReference type="Proteomes" id="UP000045051"/>
    </source>
</evidence>
<evidence type="ECO:0000313" key="1">
    <source>
        <dbReference type="EMBL" id="CEN49300.1"/>
    </source>
</evidence>